<name>B4H2Q8_DROPE</name>
<dbReference type="STRING" id="7234.B4H2Q8"/>
<dbReference type="OrthoDB" id="342531at2759"/>
<dbReference type="GO" id="GO:0090070">
    <property type="term" value="P:positive regulation of ribosome biogenesis"/>
    <property type="evidence" value="ECO:0007669"/>
    <property type="project" value="EnsemblMetazoa"/>
</dbReference>
<dbReference type="EMBL" id="CH479204">
    <property type="protein sequence ID" value="EDW30625.1"/>
    <property type="molecule type" value="Genomic_DNA"/>
</dbReference>
<dbReference type="GO" id="GO:1901838">
    <property type="term" value="P:positive regulation of transcription of nucleolar large rRNA by RNA polymerase I"/>
    <property type="evidence" value="ECO:0007669"/>
    <property type="project" value="EnsemblMetazoa"/>
</dbReference>
<keyword evidence="2" id="KW-0539">Nucleus</keyword>
<feature type="compositionally biased region" description="Acidic residues" evidence="3">
    <location>
        <begin position="723"/>
        <end position="768"/>
    </location>
</feature>
<feature type="region of interest" description="Disordered" evidence="3">
    <location>
        <begin position="1"/>
        <end position="69"/>
    </location>
</feature>
<dbReference type="GO" id="GO:0005730">
    <property type="term" value="C:nucleolus"/>
    <property type="evidence" value="ECO:0007669"/>
    <property type="project" value="InterPro"/>
</dbReference>
<dbReference type="PhylomeDB" id="B4H2Q8"/>
<feature type="region of interest" description="Disordered" evidence="3">
    <location>
        <begin position="718"/>
        <end position="773"/>
    </location>
</feature>
<dbReference type="PANTHER" id="PTHR13213">
    <property type="entry name" value="MYB-BINDING PROTEIN 1A FAMILY MEMBER"/>
    <property type="match status" value="1"/>
</dbReference>
<evidence type="ECO:0000256" key="2">
    <source>
        <dbReference type="ARBA" id="ARBA00023242"/>
    </source>
</evidence>
<dbReference type="OMA" id="LQTGHFW"/>
<feature type="region of interest" description="Disordered" evidence="3">
    <location>
        <begin position="1111"/>
        <end position="1138"/>
    </location>
</feature>
<dbReference type="PANTHER" id="PTHR13213:SF2">
    <property type="entry name" value="MYB-BINDING PROTEIN 1A"/>
    <property type="match status" value="1"/>
</dbReference>
<dbReference type="AlphaFoldDB" id="B4H2Q8"/>
<dbReference type="Proteomes" id="UP000008744">
    <property type="component" value="Unassembled WGS sequence"/>
</dbReference>
<evidence type="ECO:0000313" key="5">
    <source>
        <dbReference type="Proteomes" id="UP000008744"/>
    </source>
</evidence>
<reference evidence="4 5" key="1">
    <citation type="journal article" date="2007" name="Nature">
        <title>Evolution of genes and genomes on the Drosophila phylogeny.</title>
        <authorList>
            <consortium name="Drosophila 12 Genomes Consortium"/>
            <person name="Clark A.G."/>
            <person name="Eisen M.B."/>
            <person name="Smith D.R."/>
            <person name="Bergman C.M."/>
            <person name="Oliver B."/>
            <person name="Markow T.A."/>
            <person name="Kaufman T.C."/>
            <person name="Kellis M."/>
            <person name="Gelbart W."/>
            <person name="Iyer V.N."/>
            <person name="Pollard D.A."/>
            <person name="Sackton T.B."/>
            <person name="Larracuente A.M."/>
            <person name="Singh N.D."/>
            <person name="Abad J.P."/>
            <person name="Abt D.N."/>
            <person name="Adryan B."/>
            <person name="Aguade M."/>
            <person name="Akashi H."/>
            <person name="Anderson W.W."/>
            <person name="Aquadro C.F."/>
            <person name="Ardell D.H."/>
            <person name="Arguello R."/>
            <person name="Artieri C.G."/>
            <person name="Barbash D.A."/>
            <person name="Barker D."/>
            <person name="Barsanti P."/>
            <person name="Batterham P."/>
            <person name="Batzoglou S."/>
            <person name="Begun D."/>
            <person name="Bhutkar A."/>
            <person name="Blanco E."/>
            <person name="Bosak S.A."/>
            <person name="Bradley R.K."/>
            <person name="Brand A.D."/>
            <person name="Brent M.R."/>
            <person name="Brooks A.N."/>
            <person name="Brown R.H."/>
            <person name="Butlin R.K."/>
            <person name="Caggese C."/>
            <person name="Calvi B.R."/>
            <person name="Bernardo de Carvalho A."/>
            <person name="Caspi A."/>
            <person name="Castrezana S."/>
            <person name="Celniker S.E."/>
            <person name="Chang J.L."/>
            <person name="Chapple C."/>
            <person name="Chatterji S."/>
            <person name="Chinwalla A."/>
            <person name="Civetta A."/>
            <person name="Clifton S.W."/>
            <person name="Comeron J.M."/>
            <person name="Costello J.C."/>
            <person name="Coyne J.A."/>
            <person name="Daub J."/>
            <person name="David R.G."/>
            <person name="Delcher A.L."/>
            <person name="Delehaunty K."/>
            <person name="Do C.B."/>
            <person name="Ebling H."/>
            <person name="Edwards K."/>
            <person name="Eickbush T."/>
            <person name="Evans J.D."/>
            <person name="Filipski A."/>
            <person name="Findeiss S."/>
            <person name="Freyhult E."/>
            <person name="Fulton L."/>
            <person name="Fulton R."/>
            <person name="Garcia A.C."/>
            <person name="Gardiner A."/>
            <person name="Garfield D.A."/>
            <person name="Garvin B.E."/>
            <person name="Gibson G."/>
            <person name="Gilbert D."/>
            <person name="Gnerre S."/>
            <person name="Godfrey J."/>
            <person name="Good R."/>
            <person name="Gotea V."/>
            <person name="Gravely B."/>
            <person name="Greenberg A.J."/>
            <person name="Griffiths-Jones S."/>
            <person name="Gross S."/>
            <person name="Guigo R."/>
            <person name="Gustafson E.A."/>
            <person name="Haerty W."/>
            <person name="Hahn M.W."/>
            <person name="Halligan D.L."/>
            <person name="Halpern A.L."/>
            <person name="Halter G.M."/>
            <person name="Han M.V."/>
            <person name="Heger A."/>
            <person name="Hillier L."/>
            <person name="Hinrichs A.S."/>
            <person name="Holmes I."/>
            <person name="Hoskins R.A."/>
            <person name="Hubisz M.J."/>
            <person name="Hultmark D."/>
            <person name="Huntley M.A."/>
            <person name="Jaffe D.B."/>
            <person name="Jagadeeshan S."/>
            <person name="Jeck W.R."/>
            <person name="Johnson J."/>
            <person name="Jones C.D."/>
            <person name="Jordan W.C."/>
            <person name="Karpen G.H."/>
            <person name="Kataoka E."/>
            <person name="Keightley P.D."/>
            <person name="Kheradpour P."/>
            <person name="Kirkness E.F."/>
            <person name="Koerich L.B."/>
            <person name="Kristiansen K."/>
            <person name="Kudrna D."/>
            <person name="Kulathinal R.J."/>
            <person name="Kumar S."/>
            <person name="Kwok R."/>
            <person name="Lander E."/>
            <person name="Langley C.H."/>
            <person name="Lapoint R."/>
            <person name="Lazzaro B.P."/>
            <person name="Lee S.J."/>
            <person name="Levesque L."/>
            <person name="Li R."/>
            <person name="Lin C.F."/>
            <person name="Lin M.F."/>
            <person name="Lindblad-Toh K."/>
            <person name="Llopart A."/>
            <person name="Long M."/>
            <person name="Low L."/>
            <person name="Lozovsky E."/>
            <person name="Lu J."/>
            <person name="Luo M."/>
            <person name="Machado C.A."/>
            <person name="Makalowski W."/>
            <person name="Marzo M."/>
            <person name="Matsuda M."/>
            <person name="Matzkin L."/>
            <person name="McAllister B."/>
            <person name="McBride C.S."/>
            <person name="McKernan B."/>
            <person name="McKernan K."/>
            <person name="Mendez-Lago M."/>
            <person name="Minx P."/>
            <person name="Mollenhauer M.U."/>
            <person name="Montooth K."/>
            <person name="Mount S.M."/>
            <person name="Mu X."/>
            <person name="Myers E."/>
            <person name="Negre B."/>
            <person name="Newfeld S."/>
            <person name="Nielsen R."/>
            <person name="Noor M.A."/>
            <person name="O'Grady P."/>
            <person name="Pachter L."/>
            <person name="Papaceit M."/>
            <person name="Parisi M.J."/>
            <person name="Parisi M."/>
            <person name="Parts L."/>
            <person name="Pedersen J.S."/>
            <person name="Pesole G."/>
            <person name="Phillippy A.M."/>
            <person name="Ponting C.P."/>
            <person name="Pop M."/>
            <person name="Porcelli D."/>
            <person name="Powell J.R."/>
            <person name="Prohaska S."/>
            <person name="Pruitt K."/>
            <person name="Puig M."/>
            <person name="Quesneville H."/>
            <person name="Ram K.R."/>
            <person name="Rand D."/>
            <person name="Rasmussen M.D."/>
            <person name="Reed L.K."/>
            <person name="Reenan R."/>
            <person name="Reily A."/>
            <person name="Remington K.A."/>
            <person name="Rieger T.T."/>
            <person name="Ritchie M.G."/>
            <person name="Robin C."/>
            <person name="Rogers Y.H."/>
            <person name="Rohde C."/>
            <person name="Rozas J."/>
            <person name="Rubenfield M.J."/>
            <person name="Ruiz A."/>
            <person name="Russo S."/>
            <person name="Salzberg S.L."/>
            <person name="Sanchez-Gracia A."/>
            <person name="Saranga D.J."/>
            <person name="Sato H."/>
            <person name="Schaeffer S.W."/>
            <person name="Schatz M.C."/>
            <person name="Schlenke T."/>
            <person name="Schwartz R."/>
            <person name="Segarra C."/>
            <person name="Singh R.S."/>
            <person name="Sirot L."/>
            <person name="Sirota M."/>
            <person name="Sisneros N.B."/>
            <person name="Smith C.D."/>
            <person name="Smith T.F."/>
            <person name="Spieth J."/>
            <person name="Stage D.E."/>
            <person name="Stark A."/>
            <person name="Stephan W."/>
            <person name="Strausberg R.L."/>
            <person name="Strempel S."/>
            <person name="Sturgill D."/>
            <person name="Sutton G."/>
            <person name="Sutton G.G."/>
            <person name="Tao W."/>
            <person name="Teichmann S."/>
            <person name="Tobari Y.N."/>
            <person name="Tomimura Y."/>
            <person name="Tsolas J.M."/>
            <person name="Valente V.L."/>
            <person name="Venter E."/>
            <person name="Venter J.C."/>
            <person name="Vicario S."/>
            <person name="Vieira F.G."/>
            <person name="Vilella A.J."/>
            <person name="Villasante A."/>
            <person name="Walenz B."/>
            <person name="Wang J."/>
            <person name="Wasserman M."/>
            <person name="Watts T."/>
            <person name="Wilson D."/>
            <person name="Wilson R.K."/>
            <person name="Wing R.A."/>
            <person name="Wolfner M.F."/>
            <person name="Wong A."/>
            <person name="Wong G.K."/>
            <person name="Wu C.I."/>
            <person name="Wu G."/>
            <person name="Yamamoto D."/>
            <person name="Yang H.P."/>
            <person name="Yang S.P."/>
            <person name="Yorke J.A."/>
            <person name="Yoshida K."/>
            <person name="Zdobnov E."/>
            <person name="Zhang P."/>
            <person name="Zhang Y."/>
            <person name="Zimin A.V."/>
            <person name="Baldwin J."/>
            <person name="Abdouelleil A."/>
            <person name="Abdulkadir J."/>
            <person name="Abebe A."/>
            <person name="Abera B."/>
            <person name="Abreu J."/>
            <person name="Acer S.C."/>
            <person name="Aftuck L."/>
            <person name="Alexander A."/>
            <person name="An P."/>
            <person name="Anderson E."/>
            <person name="Anderson S."/>
            <person name="Arachi H."/>
            <person name="Azer M."/>
            <person name="Bachantsang P."/>
            <person name="Barry A."/>
            <person name="Bayul T."/>
            <person name="Berlin A."/>
            <person name="Bessette D."/>
            <person name="Bloom T."/>
            <person name="Blye J."/>
            <person name="Boguslavskiy L."/>
            <person name="Bonnet C."/>
            <person name="Boukhgalter B."/>
            <person name="Bourzgui I."/>
            <person name="Brown A."/>
            <person name="Cahill P."/>
            <person name="Channer S."/>
            <person name="Cheshatsang Y."/>
            <person name="Chuda L."/>
            <person name="Citroen M."/>
            <person name="Collymore A."/>
            <person name="Cooke P."/>
            <person name="Costello M."/>
            <person name="D'Aco K."/>
            <person name="Daza R."/>
            <person name="De Haan G."/>
            <person name="DeGray S."/>
            <person name="DeMaso C."/>
            <person name="Dhargay N."/>
            <person name="Dooley K."/>
            <person name="Dooley E."/>
            <person name="Doricent M."/>
            <person name="Dorje P."/>
            <person name="Dorjee K."/>
            <person name="Dupes A."/>
            <person name="Elong R."/>
            <person name="Falk J."/>
            <person name="Farina A."/>
            <person name="Faro S."/>
            <person name="Ferguson D."/>
            <person name="Fisher S."/>
            <person name="Foley C.D."/>
            <person name="Franke A."/>
            <person name="Friedrich D."/>
            <person name="Gadbois L."/>
            <person name="Gearin G."/>
            <person name="Gearin C.R."/>
            <person name="Giannoukos G."/>
            <person name="Goode T."/>
            <person name="Graham J."/>
            <person name="Grandbois E."/>
            <person name="Grewal S."/>
            <person name="Gyaltsen K."/>
            <person name="Hafez N."/>
            <person name="Hagos B."/>
            <person name="Hall J."/>
            <person name="Henson C."/>
            <person name="Hollinger A."/>
            <person name="Honan T."/>
            <person name="Huard M.D."/>
            <person name="Hughes L."/>
            <person name="Hurhula B."/>
            <person name="Husby M.E."/>
            <person name="Kamat A."/>
            <person name="Kanga B."/>
            <person name="Kashin S."/>
            <person name="Khazanovich D."/>
            <person name="Kisner P."/>
            <person name="Lance K."/>
            <person name="Lara M."/>
            <person name="Lee W."/>
            <person name="Lennon N."/>
            <person name="Letendre F."/>
            <person name="LeVine R."/>
            <person name="Lipovsky A."/>
            <person name="Liu X."/>
            <person name="Liu J."/>
            <person name="Liu S."/>
            <person name="Lokyitsang T."/>
            <person name="Lokyitsang Y."/>
            <person name="Lubonja R."/>
            <person name="Lui A."/>
            <person name="MacDonald P."/>
            <person name="Magnisalis V."/>
            <person name="Maru K."/>
            <person name="Matthews C."/>
            <person name="McCusker W."/>
            <person name="McDonough S."/>
            <person name="Mehta T."/>
            <person name="Meldrim J."/>
            <person name="Meneus L."/>
            <person name="Mihai O."/>
            <person name="Mihalev A."/>
            <person name="Mihova T."/>
            <person name="Mittelman R."/>
            <person name="Mlenga V."/>
            <person name="Montmayeur A."/>
            <person name="Mulrain L."/>
            <person name="Navidi A."/>
            <person name="Naylor J."/>
            <person name="Negash T."/>
            <person name="Nguyen T."/>
            <person name="Nguyen N."/>
            <person name="Nicol R."/>
            <person name="Norbu C."/>
            <person name="Norbu N."/>
            <person name="Novod N."/>
            <person name="O'Neill B."/>
            <person name="Osman S."/>
            <person name="Markiewicz E."/>
            <person name="Oyono O.L."/>
            <person name="Patti C."/>
            <person name="Phunkhang P."/>
            <person name="Pierre F."/>
            <person name="Priest M."/>
            <person name="Raghuraman S."/>
            <person name="Rege F."/>
            <person name="Reyes R."/>
            <person name="Rise C."/>
            <person name="Rogov P."/>
            <person name="Ross K."/>
            <person name="Ryan E."/>
            <person name="Settipalli S."/>
            <person name="Shea T."/>
            <person name="Sherpa N."/>
            <person name="Shi L."/>
            <person name="Shih D."/>
            <person name="Sparrow T."/>
            <person name="Spaulding J."/>
            <person name="Stalker J."/>
            <person name="Stange-Thomann N."/>
            <person name="Stavropoulos S."/>
            <person name="Stone C."/>
            <person name="Strader C."/>
            <person name="Tesfaye S."/>
            <person name="Thomson T."/>
            <person name="Thoulutsang Y."/>
            <person name="Thoulutsang D."/>
            <person name="Topham K."/>
            <person name="Topping I."/>
            <person name="Tsamla T."/>
            <person name="Vassiliev H."/>
            <person name="Vo A."/>
            <person name="Wangchuk T."/>
            <person name="Wangdi T."/>
            <person name="Weiand M."/>
            <person name="Wilkinson J."/>
            <person name="Wilson A."/>
            <person name="Yadav S."/>
            <person name="Young G."/>
            <person name="Yu Q."/>
            <person name="Zembek L."/>
            <person name="Zhong D."/>
            <person name="Zimmer A."/>
            <person name="Zwirko Z."/>
            <person name="Jaffe D.B."/>
            <person name="Alvarez P."/>
            <person name="Brockman W."/>
            <person name="Butler J."/>
            <person name="Chin C."/>
            <person name="Gnerre S."/>
            <person name="Grabherr M."/>
            <person name="Kleber M."/>
            <person name="Mauceli E."/>
            <person name="MacCallum I."/>
        </authorList>
    </citation>
    <scope>NUCLEOTIDE SEQUENCE [LARGE SCALE GENOMIC DNA]</scope>
    <source>
        <strain evidence="5">MSH-3 / Tucson 14011-0111.49</strain>
    </source>
</reference>
<evidence type="ECO:0000313" key="4">
    <source>
        <dbReference type="EMBL" id="EDW30625.1"/>
    </source>
</evidence>
<evidence type="ECO:0000256" key="1">
    <source>
        <dbReference type="ARBA" id="ARBA00004123"/>
    </source>
</evidence>
<dbReference type="Pfam" id="PF04931">
    <property type="entry name" value="DNA_pol_phi"/>
    <property type="match status" value="1"/>
</dbReference>
<dbReference type="eggNOG" id="KOG1926">
    <property type="taxonomic scope" value="Eukaryota"/>
</dbReference>
<dbReference type="GO" id="GO:0043565">
    <property type="term" value="F:sequence-specific DNA binding"/>
    <property type="evidence" value="ECO:0007669"/>
    <property type="project" value="TreeGrafter"/>
</dbReference>
<organism evidence="5">
    <name type="scientific">Drosophila persimilis</name>
    <name type="common">Fruit fly</name>
    <dbReference type="NCBI Taxonomy" id="7234"/>
    <lineage>
        <taxon>Eukaryota</taxon>
        <taxon>Metazoa</taxon>
        <taxon>Ecdysozoa</taxon>
        <taxon>Arthropoda</taxon>
        <taxon>Hexapoda</taxon>
        <taxon>Insecta</taxon>
        <taxon>Pterygota</taxon>
        <taxon>Neoptera</taxon>
        <taxon>Endopterygota</taxon>
        <taxon>Diptera</taxon>
        <taxon>Brachycera</taxon>
        <taxon>Muscomorpha</taxon>
        <taxon>Ephydroidea</taxon>
        <taxon>Drosophilidae</taxon>
        <taxon>Drosophila</taxon>
        <taxon>Sophophora</taxon>
    </lineage>
</organism>
<dbReference type="KEGG" id="dpe:6599947"/>
<protein>
    <submittedName>
        <fullName evidence="4">GL26883</fullName>
    </submittedName>
</protein>
<proteinExistence type="predicted"/>
<evidence type="ECO:0000256" key="3">
    <source>
        <dbReference type="SAM" id="MobiDB-lite"/>
    </source>
</evidence>
<dbReference type="GO" id="GO:0003723">
    <property type="term" value="F:RNA binding"/>
    <property type="evidence" value="ECO:0007669"/>
    <property type="project" value="TreeGrafter"/>
</dbReference>
<gene>
    <name evidence="4" type="primary">Dper\GL26883</name>
    <name evidence="4" type="ORF">Dper_GL26883</name>
</gene>
<accession>B4H2Q8</accession>
<feature type="compositionally biased region" description="Basic and acidic residues" evidence="3">
    <location>
        <begin position="20"/>
        <end position="33"/>
    </location>
</feature>
<dbReference type="InterPro" id="IPR007015">
    <property type="entry name" value="DNA_pol_V/MYBBP1A"/>
</dbReference>
<keyword evidence="5" id="KW-1185">Reference proteome</keyword>
<comment type="subcellular location">
    <subcellularLocation>
        <location evidence="1">Nucleus</location>
    </subcellularLocation>
</comment>
<feature type="compositionally biased region" description="Basic and acidic residues" evidence="3">
    <location>
        <begin position="1"/>
        <end position="10"/>
    </location>
</feature>
<dbReference type="GO" id="GO:0003714">
    <property type="term" value="F:transcription corepressor activity"/>
    <property type="evidence" value="ECO:0007669"/>
    <property type="project" value="TreeGrafter"/>
</dbReference>
<dbReference type="HOGENOM" id="CLU_275239_0_0_1"/>
<sequence length="1138" mass="128321">MNGKLVKLDSADCEGSSDEGSDHDNEQHSELKVKPVKASKKSKEAKKTEDEQSNGIEKKPQSGPGNNIDKRVFSILKNFQDTTNITSKMLQDLVALLQEESSEKRNATATYVVKRLIRATGADNKETVAKVGSIIRLIIRNVPDVNELDLLDIVERELPVNGQPKKKEETLAAVGQVITASSILELSQKLSNERELAPIYAKLIGYMKGREYLMCLSNNVIVESFATVPEKRFATDVWPVLKQDISKPVSQLNLHTCDVLLAVHDSYNNILTQDQLMAILWPKKIEYSELFKIYFAAPKMYDPRIYARFGKFLGTADKNSKILESWQNYAYEHRSQNVASKGCIFKVTKHLIISQKNANEQQLIDLFASPLMDFILDELLAAKTTSAKNQKPLTMQFREICQEFECAVILLFENPATGDETKARILSNLLRKRGNLNELATTRRFTETLLNTLKYGGLKILFDLYASLLATPVGMEEPQDNGPRNQLECVSQMQAILQHPELDANKKERWSMLKTILTAGVCHVASGLQPCPPAASILSDSTADRCKTIFIGLLIRSCHGDIKELSKDLRKTLEFLRKFLSKTENANAQRHAPNADQQLAWNVLEKLQHSDDNESNASAQIIEVLILFVGLAQYTSCCQLQIDILNDLMVCRNMKMKEQKMESEEDPSWQEVVTDILLQLLLETAGHWREFTNIIVKSMLPYLEQVHLTQILQRLDMDSNPLGEDENESSSDENENENEGEGESNDDDNDSSADDDDNSEDEDEDAATLEDNALEKLRDDVRQALQNGDDGASEASSVDWNDVAEESGKRLDESLAAIFKMRSQASQRKKRPTKSDRIHSTTLLHFRVRVLDLVEVFANKKPTMNVILDVLQCVFQVFCRTINDKDQRPLQHASQKLLAKLVNKEIVFEDAQDRSQIIDAIEELFAATNSALEARQIRGAPNSHELQQQLTMWRDKCFAALITQCSNKDDVENSVAWPLLKQKLNEWLPGRKSKQSLSSFESIFQFKPTWPGVSQLVALLVSHLNLTTHPMKRQIILKLLNAQKNRFKSTVHGQKAVIQGLEKYAKDLMESAPAGKVQELRALKQFLNPALWDTKESVLKISKSLEQFLQNENTGKRKSTAGDDAPVAPKKAKQKRSA</sequence>
<feature type="compositionally biased region" description="Basic and acidic residues" evidence="3">
    <location>
        <begin position="41"/>
        <end position="60"/>
    </location>
</feature>